<dbReference type="SUPFAM" id="SSF50249">
    <property type="entry name" value="Nucleic acid-binding proteins"/>
    <property type="match status" value="1"/>
</dbReference>
<reference evidence="2 3" key="1">
    <citation type="journal article" date="2023" name="Plants (Basel)">
        <title>Bridging the Gap: Combining Genomics and Transcriptomics Approaches to Understand Stylosanthes scabra, an Orphan Legume from the Brazilian Caatinga.</title>
        <authorList>
            <person name="Ferreira-Neto J.R.C."/>
            <person name="da Silva M.D."/>
            <person name="Binneck E."/>
            <person name="de Melo N.F."/>
            <person name="da Silva R.H."/>
            <person name="de Melo A.L.T.M."/>
            <person name="Pandolfi V."/>
            <person name="Bustamante F.O."/>
            <person name="Brasileiro-Vidal A.C."/>
            <person name="Benko-Iseppon A.M."/>
        </authorList>
    </citation>
    <scope>NUCLEOTIDE SEQUENCE [LARGE SCALE GENOMIC DNA]</scope>
    <source>
        <tissue evidence="2">Leaves</tissue>
    </source>
</reference>
<dbReference type="InterPro" id="IPR012340">
    <property type="entry name" value="NA-bd_OB-fold"/>
</dbReference>
<feature type="non-terminal residue" evidence="2">
    <location>
        <position position="169"/>
    </location>
</feature>
<gene>
    <name evidence="2" type="ORF">PIB30_089372</name>
</gene>
<organism evidence="2 3">
    <name type="scientific">Stylosanthes scabra</name>
    <dbReference type="NCBI Taxonomy" id="79078"/>
    <lineage>
        <taxon>Eukaryota</taxon>
        <taxon>Viridiplantae</taxon>
        <taxon>Streptophyta</taxon>
        <taxon>Embryophyta</taxon>
        <taxon>Tracheophyta</taxon>
        <taxon>Spermatophyta</taxon>
        <taxon>Magnoliopsida</taxon>
        <taxon>eudicotyledons</taxon>
        <taxon>Gunneridae</taxon>
        <taxon>Pentapetalae</taxon>
        <taxon>rosids</taxon>
        <taxon>fabids</taxon>
        <taxon>Fabales</taxon>
        <taxon>Fabaceae</taxon>
        <taxon>Papilionoideae</taxon>
        <taxon>50 kb inversion clade</taxon>
        <taxon>dalbergioids sensu lato</taxon>
        <taxon>Dalbergieae</taxon>
        <taxon>Pterocarpus clade</taxon>
        <taxon>Stylosanthes</taxon>
    </lineage>
</organism>
<comment type="caution">
    <text evidence="2">The sequence shown here is derived from an EMBL/GenBank/DDBJ whole genome shotgun (WGS) entry which is preliminary data.</text>
</comment>
<name>A0ABU6QUB3_9FABA</name>
<proteinExistence type="predicted"/>
<keyword evidence="3" id="KW-1185">Reference proteome</keyword>
<evidence type="ECO:0000313" key="2">
    <source>
        <dbReference type="EMBL" id="MED6115325.1"/>
    </source>
</evidence>
<sequence>MAEARGIVQPTLHHDRVADVCAKKLDWNLIVGVVRMSNPNHFYQVDLILQDSQGDRIQCSIPKAMFGIYKTLIKEFGIYNMREFIIQNPRRGVRTTSHKFKLTFYQRTSVNRLSIDTFQFTPFLMTSFVGVVGMTQARQFHLIGKEDVVNMVNRNGDASKRMAVYLEDL</sequence>
<dbReference type="Gene3D" id="2.40.50.140">
    <property type="entry name" value="Nucleic acid-binding proteins"/>
    <property type="match status" value="1"/>
</dbReference>
<dbReference type="CDD" id="cd04480">
    <property type="entry name" value="RPA1_DBD_A_like"/>
    <property type="match status" value="1"/>
</dbReference>
<dbReference type="Pfam" id="PF02721">
    <property type="entry name" value="DUF223"/>
    <property type="match status" value="1"/>
</dbReference>
<accession>A0ABU6QUB3</accession>
<evidence type="ECO:0000259" key="1">
    <source>
        <dbReference type="Pfam" id="PF02721"/>
    </source>
</evidence>
<dbReference type="InterPro" id="IPR003871">
    <property type="entry name" value="RFA1B/D_OB_1st"/>
</dbReference>
<dbReference type="EMBL" id="JASCZI010001669">
    <property type="protein sequence ID" value="MED6115325.1"/>
    <property type="molecule type" value="Genomic_DNA"/>
</dbReference>
<protein>
    <recommendedName>
        <fullName evidence="1">Replication protein A 70 kDa DNA-binding subunit B/D first OB fold domain-containing protein</fullName>
    </recommendedName>
</protein>
<feature type="domain" description="Replication protein A 70 kDa DNA-binding subunit B/D first OB fold" evidence="1">
    <location>
        <begin position="14"/>
        <end position="111"/>
    </location>
</feature>
<evidence type="ECO:0000313" key="3">
    <source>
        <dbReference type="Proteomes" id="UP001341840"/>
    </source>
</evidence>
<dbReference type="Proteomes" id="UP001341840">
    <property type="component" value="Unassembled WGS sequence"/>
</dbReference>